<feature type="compositionally biased region" description="Acidic residues" evidence="9">
    <location>
        <begin position="291"/>
        <end position="327"/>
    </location>
</feature>
<keyword evidence="3" id="KW-0808">Transferase</keyword>
<keyword evidence="12" id="KW-1185">Reference proteome</keyword>
<keyword evidence="5 8" id="KW-0863">Zinc-finger</keyword>
<dbReference type="eggNOG" id="KOG0800">
    <property type="taxonomic scope" value="Eukaryota"/>
</dbReference>
<dbReference type="KEGG" id="bvg:104884466"/>
<dbReference type="PROSITE" id="PS50089">
    <property type="entry name" value="ZF_RING_2"/>
    <property type="match status" value="1"/>
</dbReference>
<evidence type="ECO:0000256" key="1">
    <source>
        <dbReference type="ARBA" id="ARBA00000900"/>
    </source>
</evidence>
<dbReference type="EMBL" id="KQ090475">
    <property type="protein sequence ID" value="KMS95404.1"/>
    <property type="molecule type" value="Genomic_DNA"/>
</dbReference>
<dbReference type="OrthoDB" id="1411524at2759"/>
<organism evidence="11 12">
    <name type="scientific">Beta vulgaris subsp. vulgaris</name>
    <name type="common">Beet</name>
    <dbReference type="NCBI Taxonomy" id="3555"/>
    <lineage>
        <taxon>Eukaryota</taxon>
        <taxon>Viridiplantae</taxon>
        <taxon>Streptophyta</taxon>
        <taxon>Embryophyta</taxon>
        <taxon>Tracheophyta</taxon>
        <taxon>Spermatophyta</taxon>
        <taxon>Magnoliopsida</taxon>
        <taxon>eudicotyledons</taxon>
        <taxon>Gunneridae</taxon>
        <taxon>Pentapetalae</taxon>
        <taxon>Caryophyllales</taxon>
        <taxon>Chenopodiaceae</taxon>
        <taxon>Betoideae</taxon>
        <taxon>Beta</taxon>
    </lineage>
</organism>
<dbReference type="GO" id="GO:0061630">
    <property type="term" value="F:ubiquitin protein ligase activity"/>
    <property type="evidence" value="ECO:0007669"/>
    <property type="project" value="UniProtKB-EC"/>
</dbReference>
<dbReference type="OMA" id="QANDVIP"/>
<dbReference type="Gene3D" id="3.30.40.10">
    <property type="entry name" value="Zinc/RING finger domain, C3HC4 (zinc finger)"/>
    <property type="match status" value="1"/>
</dbReference>
<evidence type="ECO:0000256" key="2">
    <source>
        <dbReference type="ARBA" id="ARBA00012483"/>
    </source>
</evidence>
<dbReference type="CDD" id="cd16454">
    <property type="entry name" value="RING-H2_PA-TM-RING"/>
    <property type="match status" value="1"/>
</dbReference>
<proteinExistence type="predicted"/>
<dbReference type="InterPro" id="IPR001841">
    <property type="entry name" value="Znf_RING"/>
</dbReference>
<evidence type="ECO:0000256" key="9">
    <source>
        <dbReference type="SAM" id="MobiDB-lite"/>
    </source>
</evidence>
<evidence type="ECO:0000256" key="4">
    <source>
        <dbReference type="ARBA" id="ARBA00022723"/>
    </source>
</evidence>
<evidence type="ECO:0000259" key="10">
    <source>
        <dbReference type="PROSITE" id="PS50089"/>
    </source>
</evidence>
<evidence type="ECO:0000313" key="11">
    <source>
        <dbReference type="EMBL" id="KMS95404.1"/>
    </source>
</evidence>
<feature type="region of interest" description="Disordered" evidence="9">
    <location>
        <begin position="77"/>
        <end position="123"/>
    </location>
</feature>
<evidence type="ECO:0000313" key="12">
    <source>
        <dbReference type="Proteomes" id="UP000035740"/>
    </source>
</evidence>
<gene>
    <name evidence="11" type="ORF">BVRB_008620</name>
</gene>
<dbReference type="SUPFAM" id="SSF57850">
    <property type="entry name" value="RING/U-box"/>
    <property type="match status" value="1"/>
</dbReference>
<name>A0A0J8B2Q8_BETVV</name>
<feature type="domain" description="RING-type" evidence="10">
    <location>
        <begin position="358"/>
        <end position="401"/>
    </location>
</feature>
<accession>A0A0J8B2Q8</accession>
<dbReference type="AlphaFoldDB" id="A0A0J8B2Q8"/>
<keyword evidence="4" id="KW-0479">Metal-binding</keyword>
<dbReference type="InterPro" id="IPR045191">
    <property type="entry name" value="MBR1/2-like"/>
</dbReference>
<comment type="catalytic activity">
    <reaction evidence="1">
        <text>S-ubiquitinyl-[E2 ubiquitin-conjugating enzyme]-L-cysteine + [acceptor protein]-L-lysine = [E2 ubiquitin-conjugating enzyme]-L-cysteine + N(6)-ubiquitinyl-[acceptor protein]-L-lysine.</text>
        <dbReference type="EC" id="2.3.2.27"/>
    </reaction>
</comment>
<dbReference type="InterPro" id="IPR013083">
    <property type="entry name" value="Znf_RING/FYVE/PHD"/>
</dbReference>
<keyword evidence="6" id="KW-0833">Ubl conjugation pathway</keyword>
<evidence type="ECO:0000256" key="3">
    <source>
        <dbReference type="ARBA" id="ARBA00022679"/>
    </source>
</evidence>
<reference evidence="11 12" key="1">
    <citation type="journal article" date="2014" name="Nature">
        <title>The genome of the recently domesticated crop plant sugar beet (Beta vulgaris).</title>
        <authorList>
            <person name="Dohm J.C."/>
            <person name="Minoche A.E."/>
            <person name="Holtgrawe D."/>
            <person name="Capella-Gutierrez S."/>
            <person name="Zakrzewski F."/>
            <person name="Tafer H."/>
            <person name="Rupp O."/>
            <person name="Sorensen T.R."/>
            <person name="Stracke R."/>
            <person name="Reinhardt R."/>
            <person name="Goesmann A."/>
            <person name="Kraft T."/>
            <person name="Schulz B."/>
            <person name="Stadler P.F."/>
            <person name="Schmidt T."/>
            <person name="Gabaldon T."/>
            <person name="Lehrach H."/>
            <person name="Weisshaar B."/>
            <person name="Himmelbauer H."/>
        </authorList>
    </citation>
    <scope>NUCLEOTIDE SEQUENCE [LARGE SCALE GENOMIC DNA]</scope>
    <source>
        <tissue evidence="11">Taproot</tissue>
    </source>
</reference>
<evidence type="ECO:0000256" key="6">
    <source>
        <dbReference type="ARBA" id="ARBA00022786"/>
    </source>
</evidence>
<dbReference type="EC" id="2.3.2.27" evidence="2"/>
<dbReference type="Pfam" id="PF13639">
    <property type="entry name" value="zf-RING_2"/>
    <property type="match status" value="1"/>
</dbReference>
<evidence type="ECO:0000256" key="5">
    <source>
        <dbReference type="ARBA" id="ARBA00022771"/>
    </source>
</evidence>
<evidence type="ECO:0000256" key="8">
    <source>
        <dbReference type="PROSITE-ProRule" id="PRU00175"/>
    </source>
</evidence>
<feature type="region of interest" description="Disordered" evidence="9">
    <location>
        <begin position="290"/>
        <end position="327"/>
    </location>
</feature>
<dbReference type="Proteomes" id="UP000035740">
    <property type="component" value="Unassembled WGS sequence"/>
</dbReference>
<evidence type="ECO:0000256" key="7">
    <source>
        <dbReference type="ARBA" id="ARBA00022833"/>
    </source>
</evidence>
<feature type="region of interest" description="Disordered" evidence="9">
    <location>
        <begin position="1"/>
        <end position="41"/>
    </location>
</feature>
<dbReference type="GO" id="GO:0008270">
    <property type="term" value="F:zinc ion binding"/>
    <property type="evidence" value="ECO:0007669"/>
    <property type="project" value="UniProtKB-KW"/>
</dbReference>
<feature type="region of interest" description="Disordered" evidence="9">
    <location>
        <begin position="201"/>
        <end position="226"/>
    </location>
</feature>
<keyword evidence="7" id="KW-0862">Zinc</keyword>
<dbReference type="SMART" id="SM00184">
    <property type="entry name" value="RING"/>
    <property type="match status" value="1"/>
</dbReference>
<feature type="compositionally biased region" description="Polar residues" evidence="9">
    <location>
        <begin position="201"/>
        <end position="212"/>
    </location>
</feature>
<dbReference type="PANTHER" id="PTHR22937:SF65">
    <property type="entry name" value="E3 UBIQUITIN-PROTEIN LIGASE ARK2C"/>
    <property type="match status" value="1"/>
</dbReference>
<sequence length="407" mass="44870">MDGAKRTAEISERTTSQFIDNNNNNNNNSQNDSEIPAGVSIPPLGSNNHNILSMLLPPSPLHFKPFSYMPFSYSNESSDSLSPAIGSSVNQQPNTQGSDITLSSFENNASSGTEGSHSKIIGLKDCDGEKFPSSNEWDYHKDDGRNTEYSYLSMSDSPHQHRAPMTVGSSSAAGNVPSEMEDIEFGGKIVPATAVELTPNMNSTHTGESETALTAPPSLEDSDVPQVDRPSYVCRDLNITDYLAQRRAQVASIANPSLRAFMEAQLVTQTFYLLNNNAVAIQLQNYNSLPLEDEDNADDADETEDDEEEETEDMTNEEPILEGEQEAIVDDGLDEEAIVEALRTEKYISSTSTMACGCTVCWEQYKDGEDLGILDCDSKHKFHYKCIKRWLMRQNSCPLCRMNGLIL</sequence>
<dbReference type="Gramene" id="KMS95404">
    <property type="protein sequence ID" value="KMS95404"/>
    <property type="gene ID" value="BVRB_008620"/>
</dbReference>
<feature type="compositionally biased region" description="Basic and acidic residues" evidence="9">
    <location>
        <begin position="1"/>
        <end position="12"/>
    </location>
</feature>
<protein>
    <recommendedName>
        <fullName evidence="2">RING-type E3 ubiquitin transferase</fullName>
        <ecNumber evidence="2">2.3.2.27</ecNumber>
    </recommendedName>
</protein>
<feature type="compositionally biased region" description="Polar residues" evidence="9">
    <location>
        <begin position="77"/>
        <end position="115"/>
    </location>
</feature>
<dbReference type="PANTHER" id="PTHR22937">
    <property type="entry name" value="E3 UBIQUITIN-PROTEIN LIGASE RNF165"/>
    <property type="match status" value="1"/>
</dbReference>